<evidence type="ECO:0000256" key="1">
    <source>
        <dbReference type="ARBA" id="ARBA00004651"/>
    </source>
</evidence>
<dbReference type="GO" id="GO:0042121">
    <property type="term" value="P:alginic acid biosynthetic process"/>
    <property type="evidence" value="ECO:0007669"/>
    <property type="project" value="InterPro"/>
</dbReference>
<dbReference type="InterPro" id="IPR051085">
    <property type="entry name" value="MB_O-acyltransferase"/>
</dbReference>
<evidence type="ECO:0000256" key="7">
    <source>
        <dbReference type="PIRNR" id="PIRNR016636"/>
    </source>
</evidence>
<dbReference type="GO" id="GO:0016746">
    <property type="term" value="F:acyltransferase activity"/>
    <property type="evidence" value="ECO:0007669"/>
    <property type="project" value="UniProtKB-KW"/>
</dbReference>
<name>A0A7L4ZVG2_9BACT</name>
<comment type="subcellular location">
    <subcellularLocation>
        <location evidence="1">Cell membrane</location>
        <topology evidence="1">Multi-pass membrane protein</topology>
    </subcellularLocation>
</comment>
<evidence type="ECO:0000256" key="4">
    <source>
        <dbReference type="ARBA" id="ARBA00022692"/>
    </source>
</evidence>
<dbReference type="PIRSF" id="PIRSF500217">
    <property type="entry name" value="AlgI"/>
    <property type="match status" value="1"/>
</dbReference>
<dbReference type="InterPro" id="IPR028362">
    <property type="entry name" value="AlgI"/>
</dbReference>
<reference evidence="8 9" key="1">
    <citation type="submission" date="2019-09" db="EMBL/GenBank/DDBJ databases">
        <title>Genome sequence of Hymenobacter sp. M3.</title>
        <authorList>
            <person name="Srinivasan S."/>
        </authorList>
    </citation>
    <scope>NUCLEOTIDE SEQUENCE [LARGE SCALE GENOMIC DNA]</scope>
    <source>
        <strain evidence="8 9">M3</strain>
    </source>
</reference>
<dbReference type="PANTHER" id="PTHR13285:SF18">
    <property type="entry name" value="PROTEIN-CYSTEINE N-PALMITOYLTRANSFERASE RASP"/>
    <property type="match status" value="1"/>
</dbReference>
<comment type="caution">
    <text evidence="8">The sequence shown here is derived from an EMBL/GenBank/DDBJ whole genome shotgun (WGS) entry which is preliminary data.</text>
</comment>
<dbReference type="GO" id="GO:0005886">
    <property type="term" value="C:plasma membrane"/>
    <property type="evidence" value="ECO:0007669"/>
    <property type="project" value="UniProtKB-SubCell"/>
</dbReference>
<dbReference type="InterPro" id="IPR024194">
    <property type="entry name" value="Ac/AlaTfrase_AlgI/DltB"/>
</dbReference>
<evidence type="ECO:0000256" key="6">
    <source>
        <dbReference type="ARBA" id="ARBA00023136"/>
    </source>
</evidence>
<protein>
    <submittedName>
        <fullName evidence="8">MBOAT family protein</fullName>
    </submittedName>
</protein>
<dbReference type="PANTHER" id="PTHR13285">
    <property type="entry name" value="ACYLTRANSFERASE"/>
    <property type="match status" value="1"/>
</dbReference>
<keyword evidence="7" id="KW-0808">Transferase</keyword>
<proteinExistence type="inferred from homology"/>
<keyword evidence="5" id="KW-1133">Transmembrane helix</keyword>
<keyword evidence="6 7" id="KW-0472">Membrane</keyword>
<keyword evidence="4" id="KW-0812">Transmembrane</keyword>
<accession>A0A7L4ZVG2</accession>
<evidence type="ECO:0000256" key="5">
    <source>
        <dbReference type="ARBA" id="ARBA00022989"/>
    </source>
</evidence>
<keyword evidence="9" id="KW-1185">Reference proteome</keyword>
<dbReference type="PIRSF" id="PIRSF016636">
    <property type="entry name" value="AlgI_DltB"/>
    <property type="match status" value="1"/>
</dbReference>
<dbReference type="AlphaFoldDB" id="A0A7L4ZVG2"/>
<keyword evidence="7" id="KW-0012">Acyltransferase</keyword>
<gene>
    <name evidence="8" type="ORF">F0P96_02055</name>
</gene>
<organism evidence="8 9">
    <name type="scientific">Hymenobacter busanensis</name>
    <dbReference type="NCBI Taxonomy" id="2607656"/>
    <lineage>
        <taxon>Bacteria</taxon>
        <taxon>Pseudomonadati</taxon>
        <taxon>Bacteroidota</taxon>
        <taxon>Cytophagia</taxon>
        <taxon>Cytophagales</taxon>
        <taxon>Hymenobacteraceae</taxon>
        <taxon>Hymenobacter</taxon>
    </lineage>
</organism>
<sequence>MLFNSLQFLVFFPLVTIVFFVLPHRFRWLLLLVASCGFYMAFIPVYILILLFTIVIDYCAGILIEDAQGVQRRFYLAMSLVANIGVLAVFKYYNFFIDNVNALLDALHVTRYELPYLSLILPIGLSFHTFQAMSYTIEVYRGNYPAERHLGLYALYVMFYPQLVAGPIERPQNMLPQFHRRQYFNYDRVVSGLRLMAWGLFKKMVIADRLALLVNDVYNTPTDYRGLPLLVATVFFSVQIYCDFSGYSDIALGSARVMGFELMPNFNRPYFSRSIQEFWSRWHISLSTWFRDYLYIPLGGSRVALPRACFNLFFVFLVSGLWHGASWTFIIWGALHGVYLVVRILTRNGRNRLIKRLPLLSNAVLNVALTYALVTFAWVFFRANTVHDALYVVGHLFDASQTLRAGTLFHGLSSVKVFYQRYEWLTLAWALLVLGVVESAQLRVAVGNWVARQQTPVRWALYYGIVLFIALLGTFEHVQFIYFQF</sequence>
<dbReference type="Proteomes" id="UP000326380">
    <property type="component" value="Unassembled WGS sequence"/>
</dbReference>
<keyword evidence="3 7" id="KW-1003">Cell membrane</keyword>
<dbReference type="InterPro" id="IPR004299">
    <property type="entry name" value="MBOAT_fam"/>
</dbReference>
<comment type="similarity">
    <text evidence="2 7">Belongs to the membrane-bound acyltransferase family.</text>
</comment>
<dbReference type="Pfam" id="PF03062">
    <property type="entry name" value="MBOAT"/>
    <property type="match status" value="1"/>
</dbReference>
<evidence type="ECO:0000256" key="2">
    <source>
        <dbReference type="ARBA" id="ARBA00010323"/>
    </source>
</evidence>
<evidence type="ECO:0000256" key="3">
    <source>
        <dbReference type="ARBA" id="ARBA00022475"/>
    </source>
</evidence>
<evidence type="ECO:0000313" key="8">
    <source>
        <dbReference type="EMBL" id="KAA9339426.1"/>
    </source>
</evidence>
<dbReference type="EMBL" id="VTWU01000001">
    <property type="protein sequence ID" value="KAA9339426.1"/>
    <property type="molecule type" value="Genomic_DNA"/>
</dbReference>
<evidence type="ECO:0000313" key="9">
    <source>
        <dbReference type="Proteomes" id="UP000326380"/>
    </source>
</evidence>